<dbReference type="GO" id="GO:0006388">
    <property type="term" value="P:tRNA splicing, via endonucleolytic cleavage and ligation"/>
    <property type="evidence" value="ECO:0007669"/>
    <property type="project" value="UniProtKB-UniRule"/>
</dbReference>
<protein>
    <recommendedName>
        <fullName evidence="5">Protein archease</fullName>
    </recommendedName>
</protein>
<evidence type="ECO:0000259" key="6">
    <source>
        <dbReference type="Pfam" id="PF01951"/>
    </source>
</evidence>
<dbReference type="PANTHER" id="PTHR12682">
    <property type="entry name" value="ARCHEASE"/>
    <property type="match status" value="1"/>
</dbReference>
<evidence type="ECO:0000256" key="4">
    <source>
        <dbReference type="ARBA" id="ARBA00022837"/>
    </source>
</evidence>
<keyword evidence="2 5" id="KW-0819">tRNA processing</keyword>
<dbReference type="SUPFAM" id="SSF69819">
    <property type="entry name" value="MTH1598-like"/>
    <property type="match status" value="1"/>
</dbReference>
<dbReference type="GO" id="GO:0005509">
    <property type="term" value="F:calcium ion binding"/>
    <property type="evidence" value="ECO:0007669"/>
    <property type="project" value="UniProtKB-UniRule"/>
</dbReference>
<sequence>MKKYELIDHTADIGIKVRGKSVGELFENAAYAMFDLIADLNRVKKREVLGVEIEGEGMDELLADWLRELLYKFNGERHLLKDFKIEEIDQKSLKARVRGEKLDLSRHSLKMEIKAVTYYGLEIKRTSEGWQAQVIFDV</sequence>
<evidence type="ECO:0000313" key="8">
    <source>
        <dbReference type="Proteomes" id="UP000279422"/>
    </source>
</evidence>
<dbReference type="Pfam" id="PF01951">
    <property type="entry name" value="Archease"/>
    <property type="match status" value="1"/>
</dbReference>
<evidence type="ECO:0000256" key="2">
    <source>
        <dbReference type="ARBA" id="ARBA00022694"/>
    </source>
</evidence>
<reference evidence="7 8" key="1">
    <citation type="submission" date="2018-06" db="EMBL/GenBank/DDBJ databases">
        <title>Extensive metabolic versatility and redundancy in microbially diverse, dynamic hydrothermal sediments.</title>
        <authorList>
            <person name="Dombrowski N."/>
            <person name="Teske A."/>
            <person name="Baker B.J."/>
        </authorList>
    </citation>
    <scope>NUCLEOTIDE SEQUENCE [LARGE SCALE GENOMIC DNA]</scope>
    <source>
        <strain evidence="7">B47_G16</strain>
    </source>
</reference>
<keyword evidence="4 5" id="KW-0106">Calcium</keyword>
<dbReference type="Proteomes" id="UP000279422">
    <property type="component" value="Unassembled WGS sequence"/>
</dbReference>
<comment type="similarity">
    <text evidence="1 5">Belongs to the archease family.</text>
</comment>
<organism evidence="7 8">
    <name type="scientific">Aerophobetes bacterium</name>
    <dbReference type="NCBI Taxonomy" id="2030807"/>
    <lineage>
        <taxon>Bacteria</taxon>
        <taxon>Candidatus Aerophobota</taxon>
    </lineage>
</organism>
<dbReference type="EMBL" id="QMPZ01000157">
    <property type="protein sequence ID" value="RLE07569.1"/>
    <property type="molecule type" value="Genomic_DNA"/>
</dbReference>
<comment type="caution">
    <text evidence="7">The sequence shown here is derived from an EMBL/GenBank/DDBJ whole genome shotgun (WGS) entry which is preliminary data.</text>
</comment>
<comment type="function">
    <text evidence="5">Activates the tRNA-splicing ligase complex by facilitating the enzymatic turnover of catalytic subunit RtcB. Acts by promoting the guanylylation of RtcB, a key intermediate step in tRNA ligation. Can also alter the NTP specificity of RtcB such that ATP, dGTP or ITP is used efficiently.</text>
</comment>
<evidence type="ECO:0000313" key="7">
    <source>
        <dbReference type="EMBL" id="RLE07569.1"/>
    </source>
</evidence>
<dbReference type="InterPro" id="IPR036820">
    <property type="entry name" value="Archease_dom_sf"/>
</dbReference>
<feature type="domain" description="Archease" evidence="6">
    <location>
        <begin position="4"/>
        <end position="138"/>
    </location>
</feature>
<dbReference type="InterPro" id="IPR002804">
    <property type="entry name" value="Archease"/>
</dbReference>
<accession>A0A497E1Y1</accession>
<dbReference type="InterPro" id="IPR022952">
    <property type="entry name" value="Archease_arc"/>
</dbReference>
<proteinExistence type="inferred from homology"/>
<feature type="binding site" evidence="5">
    <location>
        <position position="137"/>
    </location>
    <ligand>
        <name>Ca(2+)</name>
        <dbReference type="ChEBI" id="CHEBI:29108"/>
    </ligand>
</feature>
<feature type="binding site" evidence="5">
    <location>
        <position position="12"/>
    </location>
    <ligand>
        <name>Ca(2+)</name>
        <dbReference type="ChEBI" id="CHEBI:29108"/>
    </ligand>
</feature>
<keyword evidence="3 5" id="KW-0479">Metal-binding</keyword>
<dbReference type="InterPro" id="IPR023572">
    <property type="entry name" value="Archease_dom"/>
</dbReference>
<gene>
    <name evidence="7" type="ORF">DRJ00_07890</name>
</gene>
<dbReference type="PANTHER" id="PTHR12682:SF11">
    <property type="entry name" value="PROTEIN ARCHEASE"/>
    <property type="match status" value="1"/>
</dbReference>
<dbReference type="HAMAP" id="MF_01222">
    <property type="entry name" value="Archease_arch"/>
    <property type="match status" value="1"/>
</dbReference>
<evidence type="ECO:0000256" key="3">
    <source>
        <dbReference type="ARBA" id="ARBA00022723"/>
    </source>
</evidence>
<dbReference type="NCBIfam" id="NF001617">
    <property type="entry name" value="PRK00407.1"/>
    <property type="match status" value="1"/>
</dbReference>
<evidence type="ECO:0000256" key="1">
    <source>
        <dbReference type="ARBA" id="ARBA00007963"/>
    </source>
</evidence>
<evidence type="ECO:0000256" key="5">
    <source>
        <dbReference type="HAMAP-Rule" id="MF_01222"/>
    </source>
</evidence>
<feature type="binding site" evidence="5">
    <location>
        <position position="138"/>
    </location>
    <ligand>
        <name>Ca(2+)</name>
        <dbReference type="ChEBI" id="CHEBI:29108"/>
    </ligand>
</feature>
<dbReference type="AlphaFoldDB" id="A0A497E1Y1"/>
<name>A0A497E1Y1_UNCAE</name>
<dbReference type="Gene3D" id="3.55.10.10">
    <property type="entry name" value="Archease domain"/>
    <property type="match status" value="1"/>
</dbReference>